<proteinExistence type="predicted"/>
<organism evidence="1 2">
    <name type="scientific">Larinioides sclopetarius</name>
    <dbReference type="NCBI Taxonomy" id="280406"/>
    <lineage>
        <taxon>Eukaryota</taxon>
        <taxon>Metazoa</taxon>
        <taxon>Ecdysozoa</taxon>
        <taxon>Arthropoda</taxon>
        <taxon>Chelicerata</taxon>
        <taxon>Arachnida</taxon>
        <taxon>Araneae</taxon>
        <taxon>Araneomorphae</taxon>
        <taxon>Entelegynae</taxon>
        <taxon>Araneoidea</taxon>
        <taxon>Araneidae</taxon>
        <taxon>Larinioides</taxon>
    </lineage>
</organism>
<dbReference type="AlphaFoldDB" id="A0AAV1ZSG5"/>
<dbReference type="Proteomes" id="UP001497382">
    <property type="component" value="Unassembled WGS sequence"/>
</dbReference>
<reference evidence="1 2" key="1">
    <citation type="submission" date="2024-04" db="EMBL/GenBank/DDBJ databases">
        <authorList>
            <person name="Rising A."/>
            <person name="Reimegard J."/>
            <person name="Sonavane S."/>
            <person name="Akerstrom W."/>
            <person name="Nylinder S."/>
            <person name="Hedman E."/>
            <person name="Kallberg Y."/>
        </authorList>
    </citation>
    <scope>NUCLEOTIDE SEQUENCE [LARGE SCALE GENOMIC DNA]</scope>
</reference>
<evidence type="ECO:0000313" key="2">
    <source>
        <dbReference type="Proteomes" id="UP001497382"/>
    </source>
</evidence>
<protein>
    <submittedName>
        <fullName evidence="1">Uncharacterized protein</fullName>
    </submittedName>
</protein>
<comment type="caution">
    <text evidence="1">The sequence shown here is derived from an EMBL/GenBank/DDBJ whole genome shotgun (WGS) entry which is preliminary data.</text>
</comment>
<dbReference type="EMBL" id="CAXIEN010000078">
    <property type="protein sequence ID" value="CAL1274652.1"/>
    <property type="molecule type" value="Genomic_DNA"/>
</dbReference>
<gene>
    <name evidence="1" type="ORF">LARSCL_LOCUS7586</name>
</gene>
<name>A0AAV1ZSG5_9ARAC</name>
<accession>A0AAV1ZSG5</accession>
<sequence>MWYSTLFLRLYSKILEDDLIKSDVSKGDVQQAIRYMHEVYRGNPENLSKESYPITDYNKLAYRCAYLYKYAPLHTALVYEAMSRALTENPRTFRLFQDLVSFKRPFKICSLGSGPGTDVIGVLTAMYDKLSFFPSSAKLVDIMPEWEGTFKSVVSKLRLENNKYGILSESVSQKYFDWSFISSDLQEEVTKDLKLVIESANLITLVKFVSAVACKKTSEMIEKIFAMMRLGAIVLFIDNAGGGFQELITFAAQKHHLIPIFEPLNHELYVNDTFNQEKYGHRSCYKTRVSVQLLMKVDPVQHSTGMNLSSHLYPNPTIYLQRQMLQHRFQARNIRMPESLMPVPFDLNRTYNYDARRVLPLRNRNGFDPRGFPAQYPPCVPFFA</sequence>
<evidence type="ECO:0000313" key="1">
    <source>
        <dbReference type="EMBL" id="CAL1274652.1"/>
    </source>
</evidence>
<keyword evidence="2" id="KW-1185">Reference proteome</keyword>